<dbReference type="PANTHER" id="PTHR30006:SF2">
    <property type="entry name" value="ABC TRANSPORTER SUBSTRATE-BINDING PROTEIN"/>
    <property type="match status" value="1"/>
</dbReference>
<dbReference type="PROSITE" id="PS51257">
    <property type="entry name" value="PROKAR_LIPOPROTEIN"/>
    <property type="match status" value="1"/>
</dbReference>
<proteinExistence type="predicted"/>
<sequence>MKKLLVSLMAGAMVLVGCSSNSGSDSQKLVISTWGLNADIIQKDVYEPFEKENNCEIVVEEGGTSDRYTKFANNPSSEVDIIELSQAEAQKGYAADLFEKLDYSKIGNAKDLIDAAAKLKDENGYGVPYTLNSIGIIYDKEAVGFEIKEWNDLWDSRLKGQISIPEITTTFGPAMVHLASDYKGVDITSDNGKAAFEALAELKPNIVKTYTKSSDLTNMFSAGEISVAVVADFGVSLIQKIMQIVNILFQHQVHMQTSIQLKLIKILKIKI</sequence>
<accession>A0ABY5I2T6</accession>
<dbReference type="Gene3D" id="3.40.190.10">
    <property type="entry name" value="Periplasmic binding protein-like II"/>
    <property type="match status" value="2"/>
</dbReference>
<protein>
    <submittedName>
        <fullName evidence="2">Extracellular solute-binding protein</fullName>
    </submittedName>
</protein>
<name>A0ABY5I2T6_9FIRM</name>
<dbReference type="PANTHER" id="PTHR30006">
    <property type="entry name" value="THIAMINE-BINDING PERIPLASMIC PROTEIN-RELATED"/>
    <property type="match status" value="1"/>
</dbReference>
<dbReference type="EMBL" id="CP101620">
    <property type="protein sequence ID" value="UTY39033.1"/>
    <property type="molecule type" value="Genomic_DNA"/>
</dbReference>
<keyword evidence="3" id="KW-1185">Reference proteome</keyword>
<evidence type="ECO:0000313" key="3">
    <source>
        <dbReference type="Proteomes" id="UP001060112"/>
    </source>
</evidence>
<dbReference type="RefSeq" id="WP_290139853.1">
    <property type="nucleotide sequence ID" value="NZ_CP101620.1"/>
</dbReference>
<keyword evidence="1" id="KW-0732">Signal</keyword>
<evidence type="ECO:0000313" key="2">
    <source>
        <dbReference type="EMBL" id="UTY39033.1"/>
    </source>
</evidence>
<evidence type="ECO:0000256" key="1">
    <source>
        <dbReference type="ARBA" id="ARBA00022729"/>
    </source>
</evidence>
<dbReference type="InterPro" id="IPR006059">
    <property type="entry name" value="SBP"/>
</dbReference>
<dbReference type="Proteomes" id="UP001060112">
    <property type="component" value="Chromosome"/>
</dbReference>
<gene>
    <name evidence="2" type="ORF">NMU03_15870</name>
</gene>
<reference evidence="2" key="1">
    <citation type="submission" date="2022-07" db="EMBL/GenBank/DDBJ databases">
        <title>Faecal culturing of patients with breast cancer.</title>
        <authorList>
            <person name="Teng N.M.Y."/>
            <person name="Kiu R."/>
            <person name="Evans R."/>
            <person name="Baker D.J."/>
            <person name="Zenner C."/>
            <person name="Robinson S.D."/>
            <person name="Hall L.J."/>
        </authorList>
    </citation>
    <scope>NUCLEOTIDE SEQUENCE</scope>
    <source>
        <strain evidence="2">LH1062</strain>
    </source>
</reference>
<dbReference type="SUPFAM" id="SSF53850">
    <property type="entry name" value="Periplasmic binding protein-like II"/>
    <property type="match status" value="1"/>
</dbReference>
<dbReference type="Pfam" id="PF13416">
    <property type="entry name" value="SBP_bac_8"/>
    <property type="match status" value="1"/>
</dbReference>
<organism evidence="2 3">
    <name type="scientific">Allocoprobacillus halotolerans</name>
    <dbReference type="NCBI Taxonomy" id="2944914"/>
    <lineage>
        <taxon>Bacteria</taxon>
        <taxon>Bacillati</taxon>
        <taxon>Bacillota</taxon>
        <taxon>Erysipelotrichia</taxon>
        <taxon>Erysipelotrichales</taxon>
        <taxon>Erysipelotrichaceae</taxon>
        <taxon>Allocoprobacillus</taxon>
    </lineage>
</organism>